<accession>A0AAV8VAE4</accession>
<dbReference type="Pfam" id="PF20700">
    <property type="entry name" value="Mutator"/>
    <property type="match status" value="1"/>
</dbReference>
<dbReference type="GO" id="GO:0003677">
    <property type="term" value="F:DNA binding"/>
    <property type="evidence" value="ECO:0007669"/>
    <property type="project" value="InterPro"/>
</dbReference>
<dbReference type="AlphaFoldDB" id="A0AAV8VAE4"/>
<dbReference type="Proteomes" id="UP001159042">
    <property type="component" value="Unassembled WGS sequence"/>
</dbReference>
<feature type="region of interest" description="Disordered" evidence="2">
    <location>
        <begin position="608"/>
        <end position="653"/>
    </location>
</feature>
<feature type="domain" description="Mutator-like transposase" evidence="3">
    <location>
        <begin position="247"/>
        <end position="358"/>
    </location>
</feature>
<keyword evidence="5" id="KW-1185">Reference proteome</keyword>
<evidence type="ECO:0000313" key="4">
    <source>
        <dbReference type="EMBL" id="KAJ8911221.1"/>
    </source>
</evidence>
<keyword evidence="1" id="KW-0233">DNA recombination</keyword>
<dbReference type="InterPro" id="IPR051703">
    <property type="entry name" value="NF-kappa-B_Signaling_Reg"/>
</dbReference>
<dbReference type="SUPFAM" id="SSF56349">
    <property type="entry name" value="DNA breaking-rejoining enzymes"/>
    <property type="match status" value="1"/>
</dbReference>
<evidence type="ECO:0000256" key="1">
    <source>
        <dbReference type="ARBA" id="ARBA00023172"/>
    </source>
</evidence>
<dbReference type="PANTHER" id="PTHR46609">
    <property type="entry name" value="EXONUCLEASE, PHAGE-TYPE/RECB, C-TERMINAL DOMAIN-CONTAINING PROTEIN"/>
    <property type="match status" value="1"/>
</dbReference>
<dbReference type="InterPro" id="IPR011010">
    <property type="entry name" value="DNA_brk_join_enz"/>
</dbReference>
<reference evidence="4 5" key="1">
    <citation type="journal article" date="2023" name="Insect Mol. Biol.">
        <title>Genome sequencing provides insights into the evolution of gene families encoding plant cell wall-degrading enzymes in longhorned beetles.</title>
        <authorList>
            <person name="Shin N.R."/>
            <person name="Okamura Y."/>
            <person name="Kirsch R."/>
            <person name="Pauchet Y."/>
        </authorList>
    </citation>
    <scope>NUCLEOTIDE SEQUENCE [LARGE SCALE GENOMIC DNA]</scope>
    <source>
        <strain evidence="4">EAD_L_NR</strain>
    </source>
</reference>
<dbReference type="PANTHER" id="PTHR46609:SF6">
    <property type="entry name" value="EXONUCLEASE, PHAGE-TYPE_RECB, C-TERMINAL DOMAIN-CONTAINING PROTEIN-RELATED"/>
    <property type="match status" value="1"/>
</dbReference>
<dbReference type="GO" id="GO:0015074">
    <property type="term" value="P:DNA integration"/>
    <property type="evidence" value="ECO:0007669"/>
    <property type="project" value="InterPro"/>
</dbReference>
<gene>
    <name evidence="4" type="ORF">NQ315_014933</name>
</gene>
<dbReference type="InterPro" id="IPR011335">
    <property type="entry name" value="Restrct_endonuc-II-like"/>
</dbReference>
<dbReference type="GO" id="GO:0006281">
    <property type="term" value="P:DNA repair"/>
    <property type="evidence" value="ECO:0007669"/>
    <property type="project" value="UniProtKB-ARBA"/>
</dbReference>
<dbReference type="EMBL" id="JANEYG010000207">
    <property type="protein sequence ID" value="KAJ8911221.1"/>
    <property type="molecule type" value="Genomic_DNA"/>
</dbReference>
<evidence type="ECO:0000259" key="3">
    <source>
        <dbReference type="Pfam" id="PF20700"/>
    </source>
</evidence>
<dbReference type="InterPro" id="IPR013762">
    <property type="entry name" value="Integrase-like_cat_sf"/>
</dbReference>
<organism evidence="4 5">
    <name type="scientific">Exocentrus adspersus</name>
    <dbReference type="NCBI Taxonomy" id="1586481"/>
    <lineage>
        <taxon>Eukaryota</taxon>
        <taxon>Metazoa</taxon>
        <taxon>Ecdysozoa</taxon>
        <taxon>Arthropoda</taxon>
        <taxon>Hexapoda</taxon>
        <taxon>Insecta</taxon>
        <taxon>Pterygota</taxon>
        <taxon>Neoptera</taxon>
        <taxon>Endopterygota</taxon>
        <taxon>Coleoptera</taxon>
        <taxon>Polyphaga</taxon>
        <taxon>Cucujiformia</taxon>
        <taxon>Chrysomeloidea</taxon>
        <taxon>Cerambycidae</taxon>
        <taxon>Lamiinae</taxon>
        <taxon>Acanthocinini</taxon>
        <taxon>Exocentrus</taxon>
    </lineage>
</organism>
<dbReference type="InterPro" id="IPR049012">
    <property type="entry name" value="Mutator_transp_dom"/>
</dbReference>
<dbReference type="CDD" id="cd22343">
    <property type="entry name" value="PDDEXK_lambda_exonuclease-like"/>
    <property type="match status" value="1"/>
</dbReference>
<evidence type="ECO:0000256" key="2">
    <source>
        <dbReference type="SAM" id="MobiDB-lite"/>
    </source>
</evidence>
<name>A0AAV8VAE4_9CUCU</name>
<dbReference type="Gene3D" id="1.10.443.10">
    <property type="entry name" value="Intergrase catalytic core"/>
    <property type="match status" value="1"/>
</dbReference>
<dbReference type="Gene3D" id="3.90.320.10">
    <property type="match status" value="2"/>
</dbReference>
<dbReference type="SUPFAM" id="SSF52980">
    <property type="entry name" value="Restriction endonuclease-like"/>
    <property type="match status" value="1"/>
</dbReference>
<evidence type="ECO:0000313" key="5">
    <source>
        <dbReference type="Proteomes" id="UP001159042"/>
    </source>
</evidence>
<proteinExistence type="predicted"/>
<comment type="caution">
    <text evidence="4">The sequence shown here is derived from an EMBL/GenBank/DDBJ whole genome shotgun (WGS) entry which is preliminary data.</text>
</comment>
<dbReference type="GO" id="GO:0006310">
    <property type="term" value="P:DNA recombination"/>
    <property type="evidence" value="ECO:0007669"/>
    <property type="project" value="UniProtKB-KW"/>
</dbReference>
<protein>
    <recommendedName>
        <fullName evidence="3">Mutator-like transposase domain-containing protein</fullName>
    </recommendedName>
</protein>
<sequence>MSTPKTSHQTSKKLPPVLCRPYYLPSPKTNTRKFIIGLLVGLVIGIAGLSKQELTNLLNEKVKDKAVCFTLKLLLQKLKFRGNFSLHLEVSKVSTWLKLCVDTSHYVHQILAMTDFLWVLDKESVLDCRLELILSYTGHCFRRSSTSILADSGADLLTIKRHGGWKSNTVAGYIDTSKETRRKFSKILGEETPSANRGPKKNVSGINLGHVWGTLATGSSYEHSAELMSCMNIPTMPQKQFQNTNFTWAGADGDSSVFAKIKTNVSYGNIVKKVECTNNAIKNYGKHLRQIKKDTSINIEGRKLLTINHIEKLTRRAKCSIYEHSQTEENNVQLLKEDLQNGINHVFGDHSKCREGICNIVGDQSNNKVPQLKSSSIYNHLKDYGPKAEEPELDPKIVAEESQNIINDLQVDEYRRDEIAKSTVGQFGNDLYECERERRLTASLFGSVISRKEYTPCHNLVKSCLQPTSFYSKATSFGIAKESVAIALIREENRLSSLIGSNALIEVKCLYSCSDLQVRTIEEVQGQLNICQREKCYFVVYINDEIEVYIEEIKRDEYFWRDKMLPKLIKFYTECIAPEIIRGNLKKNKKCLDPEFILKAMEERNAKKRKDQVLMADSDEDSDTQTPGPSPDPSETAAKNQMHMVPASSSEED</sequence>
<dbReference type="InterPro" id="IPR011604">
    <property type="entry name" value="PDDEXK-like_dom_sf"/>
</dbReference>